<evidence type="ECO:0000313" key="2">
    <source>
        <dbReference type="Proteomes" id="UP000609172"/>
    </source>
</evidence>
<dbReference type="EMBL" id="JAEHFV010000002">
    <property type="protein sequence ID" value="MBK0369721.1"/>
    <property type="molecule type" value="Genomic_DNA"/>
</dbReference>
<dbReference type="RefSeq" id="WP_200105636.1">
    <property type="nucleotide sequence ID" value="NZ_JAEHFV010000002.1"/>
</dbReference>
<name>A0A934UJ94_9FLAO</name>
<accession>A0A934UJ94</accession>
<dbReference type="Proteomes" id="UP000609172">
    <property type="component" value="Unassembled WGS sequence"/>
</dbReference>
<evidence type="ECO:0000313" key="1">
    <source>
        <dbReference type="EMBL" id="MBK0369721.1"/>
    </source>
</evidence>
<organism evidence="1 2">
    <name type="scientific">Flavobacterium agrisoli</name>
    <dbReference type="NCBI Taxonomy" id="2793066"/>
    <lineage>
        <taxon>Bacteria</taxon>
        <taxon>Pseudomonadati</taxon>
        <taxon>Bacteroidota</taxon>
        <taxon>Flavobacteriia</taxon>
        <taxon>Flavobacteriales</taxon>
        <taxon>Flavobacteriaceae</taxon>
        <taxon>Flavobacterium</taxon>
    </lineage>
</organism>
<proteinExistence type="predicted"/>
<protein>
    <submittedName>
        <fullName evidence="1">Uncharacterized protein</fullName>
    </submittedName>
</protein>
<keyword evidence="2" id="KW-1185">Reference proteome</keyword>
<sequence length="105" mass="11717">MKKTQKIAILFICLVLALPWAGTTMLSVLKTTTEKSSIEKKEALPESESDTEDKTFELVYDFLPSFSAHFQVNLASVVPFFKVHTLAKSIPMDLSNPPPEFKLVA</sequence>
<dbReference type="AlphaFoldDB" id="A0A934UJ94"/>
<gene>
    <name evidence="1" type="ORF">I5M07_07695</name>
</gene>
<comment type="caution">
    <text evidence="1">The sequence shown here is derived from an EMBL/GenBank/DDBJ whole genome shotgun (WGS) entry which is preliminary data.</text>
</comment>
<reference evidence="1" key="1">
    <citation type="submission" date="2020-12" db="EMBL/GenBank/DDBJ databases">
        <title>Bacterial novel species Flavobacterium sp. SE-1-e isolated from soil.</title>
        <authorList>
            <person name="Jung H.-Y."/>
        </authorList>
    </citation>
    <scope>NUCLEOTIDE SEQUENCE</scope>
    <source>
        <strain evidence="1">SE-1-e</strain>
    </source>
</reference>